<sequence length="794" mass="88607">MKILVVEDDAGLAEILDHTLKQHHYQTEMATDGEAGWQCIELFEYDLVLLDLYLPKLDGISFCRKLRTSGYAVPVLLMTAEDALASKVTGLDAGADDYIIKPLDLDELLARMRALLRRGQVQTSPLITWGQVTLNPTSCEVLCQEKRLHLTGKEYALLELLLRHRHRIFSLNTLIDRLWSFEKMPSENAVRTHVKSLRRKLRQGGVEDMIETVYGLGYRLRPEPVAPSPEPVAPTKYASLERARSGAALAPQDPVVASLKTIWERHQSKYLDLIESLAQSVQLLQDKAFDPSTAIAQNQLELAAAQKVAHRLKGALGSFGFTTASQLAARIEQVLLVTPLPNGQHLQQLPSVIEQLRQALPGSTTVNSHRASQLRGSGIHQWLIIDNDIDFVDNLIHEASVWGVQPWVASTVHESKELLQQHNIDIVLLDINVTGVLSEGMALLLELTQLQPQLSVIVATDQDSLRERATALRAGAKSFLPKPVAAAQVLKTLIHHLGQTTLPAASILALDDDPQILECLDAILRPWGFQLTLVSDPLKFWDSLEQAPPDLMILDIEMPDFNGLEMCQVIRNDPALHQFPILFLSGHTEPDIVRRVFEVGADDYLSKPIIGPELVARILNRLERVRLLRTLAEVDQLTGLSQRHQSVKDFNRLLKLADRQQTTLCFALLDLDQFKAVNDYHGHDVGDQVLKTLGDYLRKTFRGEDVLARWGGEEFVVGLYGISKDVAVQRLTMLLQTFRQHGFLGDTKSLFHVSFSGGVAEYPQHGKDVQSLYRVADKALYKAKAAGRNQVLSS</sequence>
<feature type="domain" description="Response regulatory" evidence="5">
    <location>
        <begin position="381"/>
        <end position="497"/>
    </location>
</feature>
<dbReference type="Gene3D" id="1.20.120.160">
    <property type="entry name" value="HPT domain"/>
    <property type="match status" value="1"/>
</dbReference>
<evidence type="ECO:0000256" key="2">
    <source>
        <dbReference type="PROSITE-ProRule" id="PRU00110"/>
    </source>
</evidence>
<dbReference type="CDD" id="cd00088">
    <property type="entry name" value="HPT"/>
    <property type="match status" value="1"/>
</dbReference>
<feature type="domain" description="Response regulatory" evidence="5">
    <location>
        <begin position="506"/>
        <end position="622"/>
    </location>
</feature>
<dbReference type="InterPro" id="IPR001789">
    <property type="entry name" value="Sig_transdc_resp-reg_receiver"/>
</dbReference>
<feature type="modified residue" description="Phosphohistidine" evidence="2">
    <location>
        <position position="310"/>
    </location>
</feature>
<feature type="modified residue" description="4-aspartylphosphate" evidence="3">
    <location>
        <position position="430"/>
    </location>
</feature>
<dbReference type="RefSeq" id="WP_215618858.1">
    <property type="nucleotide sequence ID" value="NZ_JADOER010000011.1"/>
</dbReference>
<dbReference type="SMART" id="SM00448">
    <property type="entry name" value="REC"/>
    <property type="match status" value="3"/>
</dbReference>
<dbReference type="EMBL" id="JADOER010000011">
    <property type="protein sequence ID" value="MBT9312959.1"/>
    <property type="molecule type" value="Genomic_DNA"/>
</dbReference>
<gene>
    <name evidence="9" type="ORF">IXB28_12130</name>
</gene>
<evidence type="ECO:0000313" key="10">
    <source>
        <dbReference type="Proteomes" id="UP001196661"/>
    </source>
</evidence>
<dbReference type="InterPro" id="IPR001867">
    <property type="entry name" value="OmpR/PhoB-type_DNA-bd"/>
</dbReference>
<dbReference type="InterPro" id="IPR011006">
    <property type="entry name" value="CheY-like_superfamily"/>
</dbReference>
<dbReference type="PROSITE" id="PS51755">
    <property type="entry name" value="OMPR_PHOB"/>
    <property type="match status" value="1"/>
</dbReference>
<dbReference type="SUPFAM" id="SSF55073">
    <property type="entry name" value="Nucleotide cyclase"/>
    <property type="match status" value="1"/>
</dbReference>
<dbReference type="InterPro" id="IPR043128">
    <property type="entry name" value="Rev_trsase/Diguanyl_cyclase"/>
</dbReference>
<proteinExistence type="predicted"/>
<dbReference type="InterPro" id="IPR036641">
    <property type="entry name" value="HPT_dom_sf"/>
</dbReference>
<dbReference type="Pfam" id="PF01627">
    <property type="entry name" value="Hpt"/>
    <property type="match status" value="1"/>
</dbReference>
<dbReference type="PROSITE" id="PS50894">
    <property type="entry name" value="HPT"/>
    <property type="match status" value="1"/>
</dbReference>
<keyword evidence="3" id="KW-0597">Phosphoprotein</keyword>
<evidence type="ECO:0000256" key="3">
    <source>
        <dbReference type="PROSITE-ProRule" id="PRU00169"/>
    </source>
</evidence>
<dbReference type="PROSITE" id="PS50887">
    <property type="entry name" value="GGDEF"/>
    <property type="match status" value="1"/>
</dbReference>
<accession>A0ABS5Y6I0</accession>
<dbReference type="SMART" id="SM00267">
    <property type="entry name" value="GGDEF"/>
    <property type="match status" value="1"/>
</dbReference>
<dbReference type="Gene3D" id="3.40.50.2300">
    <property type="match status" value="3"/>
</dbReference>
<reference evidence="9 10" key="1">
    <citation type="journal article" date="2021" name="Mar. Drugs">
        <title>Genome Reduction and Secondary Metabolism of the Marine Sponge-Associated Cyanobacterium Leptothoe.</title>
        <authorList>
            <person name="Konstantinou D."/>
            <person name="Popin R.V."/>
            <person name="Fewer D.P."/>
            <person name="Sivonen K."/>
            <person name="Gkelis S."/>
        </authorList>
    </citation>
    <scope>NUCLEOTIDE SEQUENCE [LARGE SCALE GENOMIC DNA]</scope>
    <source>
        <strain evidence="9 10">TAU-MAC 1615</strain>
    </source>
</reference>
<comment type="caution">
    <text evidence="9">The sequence shown here is derived from an EMBL/GenBank/DDBJ whole genome shotgun (WGS) entry which is preliminary data.</text>
</comment>
<dbReference type="SMART" id="SM00862">
    <property type="entry name" value="Trans_reg_C"/>
    <property type="match status" value="1"/>
</dbReference>
<evidence type="ECO:0000259" key="5">
    <source>
        <dbReference type="PROSITE" id="PS50110"/>
    </source>
</evidence>
<protein>
    <submittedName>
        <fullName evidence="9">Response regulator</fullName>
    </submittedName>
</protein>
<dbReference type="Gene3D" id="1.10.10.10">
    <property type="entry name" value="Winged helix-like DNA-binding domain superfamily/Winged helix DNA-binding domain"/>
    <property type="match status" value="1"/>
</dbReference>
<dbReference type="Pfam" id="PF00990">
    <property type="entry name" value="GGDEF"/>
    <property type="match status" value="1"/>
</dbReference>
<feature type="domain" description="Response regulatory" evidence="5">
    <location>
        <begin position="2"/>
        <end position="116"/>
    </location>
</feature>
<evidence type="ECO:0000256" key="4">
    <source>
        <dbReference type="PROSITE-ProRule" id="PRU01091"/>
    </source>
</evidence>
<dbReference type="InterPro" id="IPR029787">
    <property type="entry name" value="Nucleotide_cyclase"/>
</dbReference>
<dbReference type="SUPFAM" id="SSF52172">
    <property type="entry name" value="CheY-like"/>
    <property type="match status" value="3"/>
</dbReference>
<dbReference type="CDD" id="cd00383">
    <property type="entry name" value="trans_reg_C"/>
    <property type="match status" value="1"/>
</dbReference>
<dbReference type="InterPro" id="IPR036388">
    <property type="entry name" value="WH-like_DNA-bd_sf"/>
</dbReference>
<feature type="domain" description="HPt" evidence="7">
    <location>
        <begin position="269"/>
        <end position="363"/>
    </location>
</feature>
<dbReference type="PANTHER" id="PTHR48111">
    <property type="entry name" value="REGULATOR OF RPOS"/>
    <property type="match status" value="1"/>
</dbReference>
<dbReference type="Proteomes" id="UP001196661">
    <property type="component" value="Unassembled WGS sequence"/>
</dbReference>
<name>A0ABS5Y6I0_9CYAN</name>
<dbReference type="PROSITE" id="PS50110">
    <property type="entry name" value="RESPONSE_REGULATORY"/>
    <property type="match status" value="3"/>
</dbReference>
<evidence type="ECO:0000313" key="9">
    <source>
        <dbReference type="EMBL" id="MBT9312959.1"/>
    </source>
</evidence>
<dbReference type="InterPro" id="IPR039420">
    <property type="entry name" value="WalR-like"/>
</dbReference>
<evidence type="ECO:0000259" key="7">
    <source>
        <dbReference type="PROSITE" id="PS50894"/>
    </source>
</evidence>
<dbReference type="SUPFAM" id="SSF47226">
    <property type="entry name" value="Histidine-containing phosphotransfer domain, HPT domain"/>
    <property type="match status" value="1"/>
</dbReference>
<organism evidence="9 10">
    <name type="scientific">Leptothoe kymatousa TAU-MAC 1615</name>
    <dbReference type="NCBI Taxonomy" id="2364775"/>
    <lineage>
        <taxon>Bacteria</taxon>
        <taxon>Bacillati</taxon>
        <taxon>Cyanobacteriota</taxon>
        <taxon>Cyanophyceae</taxon>
        <taxon>Nodosilineales</taxon>
        <taxon>Cymatolegaceae</taxon>
        <taxon>Leptothoe</taxon>
        <taxon>Leptothoe kymatousa</taxon>
    </lineage>
</organism>
<feature type="domain" description="OmpR/PhoB-type" evidence="8">
    <location>
        <begin position="124"/>
        <end position="222"/>
    </location>
</feature>
<feature type="DNA-binding region" description="OmpR/PhoB-type" evidence="4">
    <location>
        <begin position="124"/>
        <end position="222"/>
    </location>
</feature>
<dbReference type="NCBIfam" id="TIGR00254">
    <property type="entry name" value="GGDEF"/>
    <property type="match status" value="1"/>
</dbReference>
<dbReference type="PANTHER" id="PTHR48111:SF15">
    <property type="entry name" value="OMPR SUBFAMILY"/>
    <property type="match status" value="1"/>
</dbReference>
<dbReference type="CDD" id="cd01949">
    <property type="entry name" value="GGDEF"/>
    <property type="match status" value="1"/>
</dbReference>
<dbReference type="Gene3D" id="6.10.250.690">
    <property type="match status" value="1"/>
</dbReference>
<dbReference type="Pfam" id="PF00072">
    <property type="entry name" value="Response_reg"/>
    <property type="match status" value="3"/>
</dbReference>
<feature type="modified residue" description="4-aspartylphosphate" evidence="3">
    <location>
        <position position="555"/>
    </location>
</feature>
<dbReference type="Gene3D" id="3.30.70.270">
    <property type="match status" value="1"/>
</dbReference>
<evidence type="ECO:0000259" key="8">
    <source>
        <dbReference type="PROSITE" id="PS51755"/>
    </source>
</evidence>
<keyword evidence="10" id="KW-1185">Reference proteome</keyword>
<dbReference type="Pfam" id="PF00486">
    <property type="entry name" value="Trans_reg_C"/>
    <property type="match status" value="1"/>
</dbReference>
<dbReference type="InterPro" id="IPR008207">
    <property type="entry name" value="Sig_transdc_His_kin_Hpt_dom"/>
</dbReference>
<dbReference type="InterPro" id="IPR000160">
    <property type="entry name" value="GGDEF_dom"/>
</dbReference>
<feature type="modified residue" description="4-aspartylphosphate" evidence="3">
    <location>
        <position position="51"/>
    </location>
</feature>
<evidence type="ECO:0000259" key="6">
    <source>
        <dbReference type="PROSITE" id="PS50887"/>
    </source>
</evidence>
<feature type="domain" description="GGDEF" evidence="6">
    <location>
        <begin position="662"/>
        <end position="794"/>
    </location>
</feature>
<dbReference type="CDD" id="cd00156">
    <property type="entry name" value="REC"/>
    <property type="match status" value="2"/>
</dbReference>
<evidence type="ECO:0000256" key="1">
    <source>
        <dbReference type="ARBA" id="ARBA00023125"/>
    </source>
</evidence>
<keyword evidence="1 4" id="KW-0238">DNA-binding</keyword>